<evidence type="ECO:0000313" key="4">
    <source>
        <dbReference type="Proteomes" id="UP000016922"/>
    </source>
</evidence>
<evidence type="ECO:0000313" key="3">
    <source>
        <dbReference type="EMBL" id="EPE25014.1"/>
    </source>
</evidence>
<sequence length="280" mass="30209">MKVSTPPILTLLVFNSLVSAGAINRLWMREQPAPPAPQQPAGQPATPPDKFNGETQELQAQGLCRLYTDQNKAKTSSMDLCSANCNPNHSPNQPGAPAPAATDFTVNITCTPSEMIPGDKAPKPDPENVMYTTGVCSCEVPAVEYLKNIFDGLQLPQIAKSICEPWFKEVSTIFDAETKKMTQKGPSTDKLPEIGGNTTVALRIAVQGANTLQAKGGSPTDFADYYKEACAEKATPEAVAMAEKAYESLIIVDDKLEVAKVLPCKDGKPECWNYDRCKAK</sequence>
<keyword evidence="4" id="KW-1185">Reference proteome</keyword>
<dbReference type="AlphaFoldDB" id="S3CIC2"/>
<keyword evidence="2" id="KW-0732">Signal</keyword>
<feature type="chain" id="PRO_5004507241" evidence="2">
    <location>
        <begin position="21"/>
        <end position="280"/>
    </location>
</feature>
<gene>
    <name evidence="3" type="ORF">GLAREA_11595</name>
</gene>
<reference evidence="3 4" key="1">
    <citation type="journal article" date="2013" name="BMC Genomics">
        <title>Genomics-driven discovery of the pneumocandin biosynthetic gene cluster in the fungus Glarea lozoyensis.</title>
        <authorList>
            <person name="Chen L."/>
            <person name="Yue Q."/>
            <person name="Zhang X."/>
            <person name="Xiang M."/>
            <person name="Wang C."/>
            <person name="Li S."/>
            <person name="Che Y."/>
            <person name="Ortiz-Lopez F.J."/>
            <person name="Bills G.F."/>
            <person name="Liu X."/>
            <person name="An Z."/>
        </authorList>
    </citation>
    <scope>NUCLEOTIDE SEQUENCE [LARGE SCALE GENOMIC DNA]</scope>
    <source>
        <strain evidence="4">ATCC 20868 / MF5171</strain>
    </source>
</reference>
<accession>S3CIC2</accession>
<dbReference type="KEGG" id="glz:GLAREA_11595"/>
<dbReference type="HOGENOM" id="CLU_994174_0_0_1"/>
<evidence type="ECO:0000256" key="1">
    <source>
        <dbReference type="SAM" id="MobiDB-lite"/>
    </source>
</evidence>
<proteinExistence type="predicted"/>
<protein>
    <submittedName>
        <fullName evidence="3">Uncharacterized protein</fullName>
    </submittedName>
</protein>
<feature type="signal peptide" evidence="2">
    <location>
        <begin position="1"/>
        <end position="20"/>
    </location>
</feature>
<dbReference type="EMBL" id="KE145372">
    <property type="protein sequence ID" value="EPE25014.1"/>
    <property type="molecule type" value="Genomic_DNA"/>
</dbReference>
<dbReference type="Proteomes" id="UP000016922">
    <property type="component" value="Unassembled WGS sequence"/>
</dbReference>
<dbReference type="RefSeq" id="XP_008087929.1">
    <property type="nucleotide sequence ID" value="XM_008089738.1"/>
</dbReference>
<name>S3CIC2_GLAL2</name>
<organism evidence="3 4">
    <name type="scientific">Glarea lozoyensis (strain ATCC 20868 / MF5171)</name>
    <dbReference type="NCBI Taxonomy" id="1116229"/>
    <lineage>
        <taxon>Eukaryota</taxon>
        <taxon>Fungi</taxon>
        <taxon>Dikarya</taxon>
        <taxon>Ascomycota</taxon>
        <taxon>Pezizomycotina</taxon>
        <taxon>Leotiomycetes</taxon>
        <taxon>Helotiales</taxon>
        <taxon>Helotiaceae</taxon>
        <taxon>Glarea</taxon>
    </lineage>
</organism>
<feature type="region of interest" description="Disordered" evidence="1">
    <location>
        <begin position="31"/>
        <end position="53"/>
    </location>
</feature>
<dbReference type="GeneID" id="19470636"/>
<evidence type="ECO:0000256" key="2">
    <source>
        <dbReference type="SAM" id="SignalP"/>
    </source>
</evidence>